<keyword evidence="2" id="KW-1185">Reference proteome</keyword>
<dbReference type="Proteomes" id="UP000265520">
    <property type="component" value="Unassembled WGS sequence"/>
</dbReference>
<organism evidence="1 2">
    <name type="scientific">Trifolium medium</name>
    <dbReference type="NCBI Taxonomy" id="97028"/>
    <lineage>
        <taxon>Eukaryota</taxon>
        <taxon>Viridiplantae</taxon>
        <taxon>Streptophyta</taxon>
        <taxon>Embryophyta</taxon>
        <taxon>Tracheophyta</taxon>
        <taxon>Spermatophyta</taxon>
        <taxon>Magnoliopsida</taxon>
        <taxon>eudicotyledons</taxon>
        <taxon>Gunneridae</taxon>
        <taxon>Pentapetalae</taxon>
        <taxon>rosids</taxon>
        <taxon>fabids</taxon>
        <taxon>Fabales</taxon>
        <taxon>Fabaceae</taxon>
        <taxon>Papilionoideae</taxon>
        <taxon>50 kb inversion clade</taxon>
        <taxon>NPAAA clade</taxon>
        <taxon>Hologalegina</taxon>
        <taxon>IRL clade</taxon>
        <taxon>Trifolieae</taxon>
        <taxon>Trifolium</taxon>
    </lineage>
</organism>
<evidence type="ECO:0000313" key="1">
    <source>
        <dbReference type="EMBL" id="MCI63399.1"/>
    </source>
</evidence>
<comment type="caution">
    <text evidence="1">The sequence shown here is derived from an EMBL/GenBank/DDBJ whole genome shotgun (WGS) entry which is preliminary data.</text>
</comment>
<evidence type="ECO:0000313" key="2">
    <source>
        <dbReference type="Proteomes" id="UP000265520"/>
    </source>
</evidence>
<name>A0A392TQC6_9FABA</name>
<reference evidence="1 2" key="1">
    <citation type="journal article" date="2018" name="Front. Plant Sci.">
        <title>Red Clover (Trifolium pratense) and Zigzag Clover (T. medium) - A Picture of Genomic Similarities and Differences.</title>
        <authorList>
            <person name="Dluhosova J."/>
            <person name="Istvanek J."/>
            <person name="Nedelnik J."/>
            <person name="Repkova J."/>
        </authorList>
    </citation>
    <scope>NUCLEOTIDE SEQUENCE [LARGE SCALE GENOMIC DNA]</scope>
    <source>
        <strain evidence="2">cv. 10/8</strain>
        <tissue evidence="1">Leaf</tissue>
    </source>
</reference>
<proteinExistence type="predicted"/>
<protein>
    <submittedName>
        <fullName evidence="1">Uncharacterized protein</fullName>
    </submittedName>
</protein>
<accession>A0A392TQC6</accession>
<dbReference type="AlphaFoldDB" id="A0A392TQC6"/>
<feature type="non-terminal residue" evidence="1">
    <location>
        <position position="1"/>
    </location>
</feature>
<dbReference type="EMBL" id="LXQA010636366">
    <property type="protein sequence ID" value="MCI63399.1"/>
    <property type="molecule type" value="Genomic_DNA"/>
</dbReference>
<sequence length="38" mass="4569">GGKPPPLFQRNWEEDLKLERASPRKRPRILNILEDQRD</sequence>